<dbReference type="AlphaFoldDB" id="A0A6P7RHY5"/>
<sequence>MANGGRSSRSASGPLVSPPYPYSGGVWKAGVRLSGPSTDPRALLAVVRVVLVDRLPIFPEPGNVGWWRCISFPSGVCTRALLLAGLEVLLDRSRFCPLGARF</sequence>
<dbReference type="KEGG" id="mcal:115031761"/>
<keyword evidence="1" id="KW-1185">Reference proteome</keyword>
<dbReference type="Proteomes" id="UP000515126">
    <property type="component" value="Chromosome 8"/>
</dbReference>
<organism evidence="1 2">
    <name type="scientific">Mus caroli</name>
    <name type="common">Ryukyu mouse</name>
    <name type="synonym">Ricefield mouse</name>
    <dbReference type="NCBI Taxonomy" id="10089"/>
    <lineage>
        <taxon>Eukaryota</taxon>
        <taxon>Metazoa</taxon>
        <taxon>Chordata</taxon>
        <taxon>Craniata</taxon>
        <taxon>Vertebrata</taxon>
        <taxon>Euteleostomi</taxon>
        <taxon>Mammalia</taxon>
        <taxon>Eutheria</taxon>
        <taxon>Euarchontoglires</taxon>
        <taxon>Glires</taxon>
        <taxon>Rodentia</taxon>
        <taxon>Myomorpha</taxon>
        <taxon>Muroidea</taxon>
        <taxon>Muridae</taxon>
        <taxon>Murinae</taxon>
        <taxon>Mus</taxon>
        <taxon>Mus</taxon>
    </lineage>
</organism>
<protein>
    <submittedName>
        <fullName evidence="2">Uncharacterized protein LOC115031761</fullName>
    </submittedName>
</protein>
<accession>A0A6P7RHY5</accession>
<reference evidence="2" key="1">
    <citation type="submission" date="2025-08" db="UniProtKB">
        <authorList>
            <consortium name="RefSeq"/>
        </authorList>
    </citation>
    <scope>IDENTIFICATION</scope>
</reference>
<proteinExistence type="predicted"/>
<name>A0A6P7RHY5_MUSCR</name>
<dbReference type="RefSeq" id="XP_029336711.1">
    <property type="nucleotide sequence ID" value="XM_029480851.1"/>
</dbReference>
<evidence type="ECO:0000313" key="2">
    <source>
        <dbReference type="RefSeq" id="XP_029336711.1"/>
    </source>
</evidence>
<evidence type="ECO:0000313" key="1">
    <source>
        <dbReference type="Proteomes" id="UP000515126"/>
    </source>
</evidence>
<dbReference type="GeneID" id="115031761"/>
<gene>
    <name evidence="2" type="primary">LOC115031761</name>
</gene>